<feature type="compositionally biased region" description="Low complexity" evidence="1">
    <location>
        <begin position="1"/>
        <end position="20"/>
    </location>
</feature>
<keyword evidence="3" id="KW-1185">Reference proteome</keyword>
<feature type="region of interest" description="Disordered" evidence="1">
    <location>
        <begin position="1"/>
        <end position="24"/>
    </location>
</feature>
<comment type="caution">
    <text evidence="2">The sequence shown here is derived from an EMBL/GenBank/DDBJ whole genome shotgun (WGS) entry which is preliminary data.</text>
</comment>
<dbReference type="Proteomes" id="UP001597299">
    <property type="component" value="Unassembled WGS sequence"/>
</dbReference>
<feature type="region of interest" description="Disordered" evidence="1">
    <location>
        <begin position="53"/>
        <end position="87"/>
    </location>
</feature>
<proteinExistence type="predicted"/>
<name>A0ABW4YWX7_9HYPH</name>
<sequence length="87" mass="9074">MSPTGRAPAARSTPARPRGSLPAALGREAAQNLVESSRRFVRARIDGAEAFASLHRPGRLTSPSPDFSVHPPGGVALPPPRDAMKAP</sequence>
<protein>
    <submittedName>
        <fullName evidence="2">Uncharacterized protein</fullName>
    </submittedName>
</protein>
<evidence type="ECO:0000313" key="3">
    <source>
        <dbReference type="Proteomes" id="UP001597299"/>
    </source>
</evidence>
<gene>
    <name evidence="2" type="ORF">ACFSNC_09775</name>
</gene>
<organism evidence="2 3">
    <name type="scientific">Ancylobacter oerskovii</name>
    <dbReference type="NCBI Taxonomy" id="459519"/>
    <lineage>
        <taxon>Bacteria</taxon>
        <taxon>Pseudomonadati</taxon>
        <taxon>Pseudomonadota</taxon>
        <taxon>Alphaproteobacteria</taxon>
        <taxon>Hyphomicrobiales</taxon>
        <taxon>Xanthobacteraceae</taxon>
        <taxon>Ancylobacter</taxon>
    </lineage>
</organism>
<dbReference type="RefSeq" id="WP_378296101.1">
    <property type="nucleotide sequence ID" value="NZ_JBHUHD010000001.1"/>
</dbReference>
<accession>A0ABW4YWX7</accession>
<evidence type="ECO:0000313" key="2">
    <source>
        <dbReference type="EMBL" id="MFD2140687.1"/>
    </source>
</evidence>
<evidence type="ECO:0000256" key="1">
    <source>
        <dbReference type="SAM" id="MobiDB-lite"/>
    </source>
</evidence>
<dbReference type="EMBL" id="JBHUHD010000001">
    <property type="protein sequence ID" value="MFD2140687.1"/>
    <property type="molecule type" value="Genomic_DNA"/>
</dbReference>
<reference evidence="3" key="1">
    <citation type="journal article" date="2019" name="Int. J. Syst. Evol. Microbiol.">
        <title>The Global Catalogue of Microorganisms (GCM) 10K type strain sequencing project: providing services to taxonomists for standard genome sequencing and annotation.</title>
        <authorList>
            <consortium name="The Broad Institute Genomics Platform"/>
            <consortium name="The Broad Institute Genome Sequencing Center for Infectious Disease"/>
            <person name="Wu L."/>
            <person name="Ma J."/>
        </authorList>
    </citation>
    <scope>NUCLEOTIDE SEQUENCE [LARGE SCALE GENOMIC DNA]</scope>
    <source>
        <strain evidence="3">CCM 7435</strain>
    </source>
</reference>